<dbReference type="Proteomes" id="UP001295469">
    <property type="component" value="Chromosome A03"/>
</dbReference>
<evidence type="ECO:0000313" key="2">
    <source>
        <dbReference type="EMBL" id="CDY35440.1"/>
    </source>
</evidence>
<dbReference type="EMBL" id="HG994357">
    <property type="protein sequence ID" value="CAF2123573.1"/>
    <property type="molecule type" value="Genomic_DNA"/>
</dbReference>
<accession>A0A078HAH2</accession>
<dbReference type="PaxDb" id="3708-A0A078HAH2"/>
<name>A0A078HAH2_BRANA</name>
<reference evidence="2 3" key="1">
    <citation type="journal article" date="2014" name="Science">
        <title>Plant genetics. Early allopolyploid evolution in the post-Neolithic Brassica napus oilseed genome.</title>
        <authorList>
            <person name="Chalhoub B."/>
            <person name="Denoeud F."/>
            <person name="Liu S."/>
            <person name="Parkin I.A."/>
            <person name="Tang H."/>
            <person name="Wang X."/>
            <person name="Chiquet J."/>
            <person name="Belcram H."/>
            <person name="Tong C."/>
            <person name="Samans B."/>
            <person name="Correa M."/>
            <person name="Da Silva C."/>
            <person name="Just J."/>
            <person name="Falentin C."/>
            <person name="Koh C.S."/>
            <person name="Le Clainche I."/>
            <person name="Bernard M."/>
            <person name="Bento P."/>
            <person name="Noel B."/>
            <person name="Labadie K."/>
            <person name="Alberti A."/>
            <person name="Charles M."/>
            <person name="Arnaud D."/>
            <person name="Guo H."/>
            <person name="Daviaud C."/>
            <person name="Alamery S."/>
            <person name="Jabbari K."/>
            <person name="Zhao M."/>
            <person name="Edger P.P."/>
            <person name="Chelaifa H."/>
            <person name="Tack D."/>
            <person name="Lassalle G."/>
            <person name="Mestiri I."/>
            <person name="Schnel N."/>
            <person name="Le Paslier M.C."/>
            <person name="Fan G."/>
            <person name="Renault V."/>
            <person name="Bayer P.E."/>
            <person name="Golicz A.A."/>
            <person name="Manoli S."/>
            <person name="Lee T.H."/>
            <person name="Thi V.H."/>
            <person name="Chalabi S."/>
            <person name="Hu Q."/>
            <person name="Fan C."/>
            <person name="Tollenaere R."/>
            <person name="Lu Y."/>
            <person name="Battail C."/>
            <person name="Shen J."/>
            <person name="Sidebottom C.H."/>
            <person name="Wang X."/>
            <person name="Canaguier A."/>
            <person name="Chauveau A."/>
            <person name="Berard A."/>
            <person name="Deniot G."/>
            <person name="Guan M."/>
            <person name="Liu Z."/>
            <person name="Sun F."/>
            <person name="Lim Y.P."/>
            <person name="Lyons E."/>
            <person name="Town C.D."/>
            <person name="Bancroft I."/>
            <person name="Wang X."/>
            <person name="Meng J."/>
            <person name="Ma J."/>
            <person name="Pires J.C."/>
            <person name="King G.J."/>
            <person name="Brunel D."/>
            <person name="Delourme R."/>
            <person name="Renard M."/>
            <person name="Aury J.M."/>
            <person name="Adams K.L."/>
            <person name="Batley J."/>
            <person name="Snowdon R.J."/>
            <person name="Tost J."/>
            <person name="Edwards D."/>
            <person name="Zhou Y."/>
            <person name="Hua W."/>
            <person name="Sharpe A.G."/>
            <person name="Paterson A.H."/>
            <person name="Guan C."/>
            <person name="Wincker P."/>
        </authorList>
    </citation>
    <scope>NUCLEOTIDE SEQUENCE [LARGE SCALE GENOMIC DNA]</scope>
    <source>
        <strain evidence="3">cv. Darmor-bzh</strain>
    </source>
</reference>
<protein>
    <submittedName>
        <fullName evidence="1">(rape) hypothetical protein</fullName>
    </submittedName>
    <submittedName>
        <fullName evidence="2">BnaA03g19200D protein</fullName>
    </submittedName>
</protein>
<dbReference type="Proteomes" id="UP000028999">
    <property type="component" value="Unassembled WGS sequence"/>
</dbReference>
<dbReference type="EMBL" id="LK032351">
    <property type="protein sequence ID" value="CDY35440.1"/>
    <property type="molecule type" value="Genomic_DNA"/>
</dbReference>
<reference evidence="1" key="3">
    <citation type="submission" date="2021-01" db="EMBL/GenBank/DDBJ databases">
        <authorList>
            <consortium name="Genoscope - CEA"/>
            <person name="William W."/>
        </authorList>
    </citation>
    <scope>NUCLEOTIDE SEQUENCE</scope>
</reference>
<organism evidence="2 3">
    <name type="scientific">Brassica napus</name>
    <name type="common">Rape</name>
    <dbReference type="NCBI Taxonomy" id="3708"/>
    <lineage>
        <taxon>Eukaryota</taxon>
        <taxon>Viridiplantae</taxon>
        <taxon>Streptophyta</taxon>
        <taxon>Embryophyta</taxon>
        <taxon>Tracheophyta</taxon>
        <taxon>Spermatophyta</taxon>
        <taxon>Magnoliopsida</taxon>
        <taxon>eudicotyledons</taxon>
        <taxon>Gunneridae</taxon>
        <taxon>Pentapetalae</taxon>
        <taxon>rosids</taxon>
        <taxon>malvids</taxon>
        <taxon>Brassicales</taxon>
        <taxon>Brassicaceae</taxon>
        <taxon>Brassiceae</taxon>
        <taxon>Brassica</taxon>
    </lineage>
</organism>
<evidence type="ECO:0000313" key="3">
    <source>
        <dbReference type="Proteomes" id="UP000028999"/>
    </source>
</evidence>
<reference evidence="2" key="2">
    <citation type="submission" date="2014-06" db="EMBL/GenBank/DDBJ databases">
        <authorList>
            <person name="Genoscope - CEA"/>
        </authorList>
    </citation>
    <scope>NUCLEOTIDE SEQUENCE</scope>
</reference>
<dbReference type="AlphaFoldDB" id="A0A078HAH2"/>
<sequence>MTNSNLYKKEKCGYNHTKSGKATCFFISHHISHT</sequence>
<dbReference type="Gramene" id="CDY35440">
    <property type="protein sequence ID" value="CDY35440"/>
    <property type="gene ID" value="GSBRNA2T00058439001"/>
</dbReference>
<evidence type="ECO:0000313" key="1">
    <source>
        <dbReference type="EMBL" id="CAF2123573.1"/>
    </source>
</evidence>
<proteinExistence type="predicted"/>
<gene>
    <name evidence="2" type="primary">BnaA03g19200D</name>
    <name evidence="1" type="ORF">DARMORV10_A03P22940.1</name>
    <name evidence="2" type="ORF">GSBRNA2T00058439001</name>
</gene>
<keyword evidence="3" id="KW-1185">Reference proteome</keyword>